<proteinExistence type="inferred from homology"/>
<name>A0A2W2B1A8_9HYPH</name>
<dbReference type="PANTHER" id="PTHR11472">
    <property type="entry name" value="DNA REPAIR DEAD HELICASE RAD3/XP-D SUBFAMILY MEMBER"/>
    <property type="match status" value="1"/>
</dbReference>
<dbReference type="Proteomes" id="UP000248795">
    <property type="component" value="Unassembled WGS sequence"/>
</dbReference>
<dbReference type="SUPFAM" id="SSF52540">
    <property type="entry name" value="P-loop containing nucleoside triphosphate hydrolases"/>
    <property type="match status" value="1"/>
</dbReference>
<accession>A0A2W2B1A8</accession>
<evidence type="ECO:0000256" key="1">
    <source>
        <dbReference type="ARBA" id="ARBA00022741"/>
    </source>
</evidence>
<keyword evidence="3" id="KW-0067">ATP-binding</keyword>
<dbReference type="GO" id="GO:0003676">
    <property type="term" value="F:nucleic acid binding"/>
    <property type="evidence" value="ECO:0007669"/>
    <property type="project" value="InterPro"/>
</dbReference>
<dbReference type="InterPro" id="IPR045028">
    <property type="entry name" value="DinG/Rad3-like"/>
</dbReference>
<dbReference type="Pfam" id="PF13307">
    <property type="entry name" value="Helicase_C_2"/>
    <property type="match status" value="1"/>
</dbReference>
<evidence type="ECO:0000313" key="6">
    <source>
        <dbReference type="EMBL" id="PZF78690.1"/>
    </source>
</evidence>
<comment type="similarity">
    <text evidence="4">Belongs to the helicase family. DinG subfamily.</text>
</comment>
<dbReference type="InterPro" id="IPR014013">
    <property type="entry name" value="Helic_SF1/SF2_ATP-bd_DinG/Rad3"/>
</dbReference>
<dbReference type="AlphaFoldDB" id="A0A2W2B1A8"/>
<evidence type="ECO:0000313" key="7">
    <source>
        <dbReference type="Proteomes" id="UP000248795"/>
    </source>
</evidence>
<evidence type="ECO:0000259" key="5">
    <source>
        <dbReference type="PROSITE" id="PS51193"/>
    </source>
</evidence>
<dbReference type="GO" id="GO:0006139">
    <property type="term" value="P:nucleobase-containing compound metabolic process"/>
    <property type="evidence" value="ECO:0007669"/>
    <property type="project" value="InterPro"/>
</dbReference>
<keyword evidence="6" id="KW-0347">Helicase</keyword>
<dbReference type="GO" id="GO:0003678">
    <property type="term" value="F:DNA helicase activity"/>
    <property type="evidence" value="ECO:0007669"/>
    <property type="project" value="TreeGrafter"/>
</dbReference>
<dbReference type="InterPro" id="IPR006555">
    <property type="entry name" value="ATP-dep_Helicase_C"/>
</dbReference>
<reference evidence="7" key="1">
    <citation type="submission" date="2018-06" db="EMBL/GenBank/DDBJ databases">
        <title>Aestuariibacter litoralis strain KCTC 52945T.</title>
        <authorList>
            <person name="Li X."/>
            <person name="Salam N."/>
            <person name="Li J.-L."/>
            <person name="Chen Y.-M."/>
            <person name="Yang Z.-W."/>
            <person name="Zhang L.-Y."/>
            <person name="Han M.-X."/>
            <person name="Xiao M."/>
            <person name="Li W.-J."/>
        </authorList>
    </citation>
    <scope>NUCLEOTIDE SEQUENCE [LARGE SCALE GENOMIC DNA]</scope>
    <source>
        <strain evidence="7">KCTC 52945</strain>
    </source>
</reference>
<dbReference type="EMBL" id="QKVK01000001">
    <property type="protein sequence ID" value="PZF78690.1"/>
    <property type="molecule type" value="Genomic_DNA"/>
</dbReference>
<evidence type="ECO:0000256" key="4">
    <source>
        <dbReference type="ARBA" id="ARBA00038058"/>
    </source>
</evidence>
<dbReference type="PANTHER" id="PTHR11472:SF34">
    <property type="entry name" value="REGULATOR OF TELOMERE ELONGATION HELICASE 1"/>
    <property type="match status" value="1"/>
</dbReference>
<dbReference type="SMART" id="SM00491">
    <property type="entry name" value="HELICc2"/>
    <property type="match status" value="1"/>
</dbReference>
<dbReference type="RefSeq" id="WP_111196018.1">
    <property type="nucleotide sequence ID" value="NZ_QKVK01000001.1"/>
</dbReference>
<sequence>MDSTLRTAVASGMGAVIGGEPMEPAHALAELAARPHLICHSAFFIERLGVASQAPRAAVRAAREQRHFDVAELFAFVCPARFATPTPTGFARSLAIDEGADDEETVRLIAEDLLNRLASKHYPLLRETAENATFLARAKWPWAESVMRALMTANPKMDIGSFATGLNAWDRIEEWEEDGGRAPGRQDAIAAEEAQRFLREVLGSDSEQRASQAAYAGAATFAFQPRQSKEINNILLAEAGTGLGKTLGYLAPSYLWARKNNAPVWVSTYTKNLQRQLDQETARLIEDPEERQGRIVIRKGRENYVCLLNMQEVFGRLTSANPRTALLAALISRWARFTRDGDMVGGDFPSWILSLFNDLSLDGESRGVTAQSLGLTDRRGECIYSACPHYRRCFIERSVRAGRNASIVIANHALVLHQAAVDHALGIAITEEEEAAPGGIRRIVFDEGHHLFDAADSAFSGHLTALETAELRRWIRGPEAERRRGRGLSDRIGDLLGEDENGEKLLQQVLRAALALPGPGWTRRVQAGQPEGLAENFLSLVRQQVLARAEQNAGSGHTIETDCLPLIDGLADAAEELMGALLDLKKPMSGLANALAKKLDEQAEELSTHDRGRIEAVSRSLKRRGELMVGSWVDMLKRLLEEKNPLFVEWFDIAQAFGKEHDVGLHSHWLDPTEPMALAVLRQADGIVITSATLKDRPPDVPDDWANAEMRTGAVHLPYPVKRESWDSPFDYPDASRVIVVTDMNREDMDQVASAYRELFLAAGGGGLGLFTAISRLRAVHKRLVKPLADAGLPLYAQHVDPMDTGTLVDMFRAERDACLLGTDAVRDGVDVPGDSLRLIVLDRVPWGTPTILERARKEAFGGNAYTDMVVRLRLRQAFGRLIRRAGDRGHFVVLDPRLASRFLTAFPPGVTVSRLGLVDAIEAVRAQLDKSRSST</sequence>
<keyword evidence="1" id="KW-0547">Nucleotide-binding</keyword>
<dbReference type="GO" id="GO:0005524">
    <property type="term" value="F:ATP binding"/>
    <property type="evidence" value="ECO:0007669"/>
    <property type="project" value="UniProtKB-KW"/>
</dbReference>
<evidence type="ECO:0000256" key="3">
    <source>
        <dbReference type="ARBA" id="ARBA00022840"/>
    </source>
</evidence>
<dbReference type="InterPro" id="IPR027417">
    <property type="entry name" value="P-loop_NTPase"/>
</dbReference>
<feature type="domain" description="Helicase ATP-binding" evidence="5">
    <location>
        <begin position="198"/>
        <end position="512"/>
    </location>
</feature>
<organism evidence="6 7">
    <name type="scientific">Aestuariivirga litoralis</name>
    <dbReference type="NCBI Taxonomy" id="2650924"/>
    <lineage>
        <taxon>Bacteria</taxon>
        <taxon>Pseudomonadati</taxon>
        <taxon>Pseudomonadota</taxon>
        <taxon>Alphaproteobacteria</taxon>
        <taxon>Hyphomicrobiales</taxon>
        <taxon>Aestuariivirgaceae</taxon>
        <taxon>Aestuariivirga</taxon>
    </lineage>
</organism>
<gene>
    <name evidence="6" type="ORF">DK847_02485</name>
</gene>
<keyword evidence="7" id="KW-1185">Reference proteome</keyword>
<protein>
    <submittedName>
        <fullName evidence="6">ATP-dependent DNA helicase</fullName>
    </submittedName>
</protein>
<dbReference type="PROSITE" id="PS51193">
    <property type="entry name" value="HELICASE_ATP_BIND_2"/>
    <property type="match status" value="1"/>
</dbReference>
<comment type="caution">
    <text evidence="6">The sequence shown here is derived from an EMBL/GenBank/DDBJ whole genome shotgun (WGS) entry which is preliminary data.</text>
</comment>
<keyword evidence="2" id="KW-0378">Hydrolase</keyword>
<evidence type="ECO:0000256" key="2">
    <source>
        <dbReference type="ARBA" id="ARBA00022801"/>
    </source>
</evidence>
<dbReference type="Gene3D" id="3.40.50.300">
    <property type="entry name" value="P-loop containing nucleotide triphosphate hydrolases"/>
    <property type="match status" value="2"/>
</dbReference>
<dbReference type="GO" id="GO:0016818">
    <property type="term" value="F:hydrolase activity, acting on acid anhydrides, in phosphorus-containing anhydrides"/>
    <property type="evidence" value="ECO:0007669"/>
    <property type="project" value="InterPro"/>
</dbReference>